<sequence length="72" mass="7965">MLNTLMLAHGQVQSEEITTAPTSLVNQTVLQVNNGKYEGKPAYTRKVVPTKKKLFSPMLSPFDTAKHVVIHS</sequence>
<proteinExistence type="predicted"/>
<dbReference type="AlphaFoldDB" id="M7APU4"/>
<dbReference type="Proteomes" id="UP000031443">
    <property type="component" value="Unassembled WGS sequence"/>
</dbReference>
<evidence type="ECO:0000313" key="1">
    <source>
        <dbReference type="EMBL" id="EMP26614.1"/>
    </source>
</evidence>
<protein>
    <submittedName>
        <fullName evidence="1">Uncharacterized protein</fullName>
    </submittedName>
</protein>
<reference evidence="2" key="1">
    <citation type="journal article" date="2013" name="Nat. Genet.">
        <title>The draft genomes of soft-shell turtle and green sea turtle yield insights into the development and evolution of the turtle-specific body plan.</title>
        <authorList>
            <person name="Wang Z."/>
            <person name="Pascual-Anaya J."/>
            <person name="Zadissa A."/>
            <person name="Li W."/>
            <person name="Niimura Y."/>
            <person name="Huang Z."/>
            <person name="Li C."/>
            <person name="White S."/>
            <person name="Xiong Z."/>
            <person name="Fang D."/>
            <person name="Wang B."/>
            <person name="Ming Y."/>
            <person name="Chen Y."/>
            <person name="Zheng Y."/>
            <person name="Kuraku S."/>
            <person name="Pignatelli M."/>
            <person name="Herrero J."/>
            <person name="Beal K."/>
            <person name="Nozawa M."/>
            <person name="Li Q."/>
            <person name="Wang J."/>
            <person name="Zhang H."/>
            <person name="Yu L."/>
            <person name="Shigenobu S."/>
            <person name="Wang J."/>
            <person name="Liu J."/>
            <person name="Flicek P."/>
            <person name="Searle S."/>
            <person name="Wang J."/>
            <person name="Kuratani S."/>
            <person name="Yin Y."/>
            <person name="Aken B."/>
            <person name="Zhang G."/>
            <person name="Irie N."/>
        </authorList>
    </citation>
    <scope>NUCLEOTIDE SEQUENCE [LARGE SCALE GENOMIC DNA]</scope>
</reference>
<name>M7APU4_CHEMY</name>
<keyword evidence="2" id="KW-1185">Reference proteome</keyword>
<accession>M7APU4</accession>
<organism evidence="1 2">
    <name type="scientific">Chelonia mydas</name>
    <name type="common">Green sea-turtle</name>
    <name type="synonym">Chelonia agassizi</name>
    <dbReference type="NCBI Taxonomy" id="8469"/>
    <lineage>
        <taxon>Eukaryota</taxon>
        <taxon>Metazoa</taxon>
        <taxon>Chordata</taxon>
        <taxon>Craniata</taxon>
        <taxon>Vertebrata</taxon>
        <taxon>Euteleostomi</taxon>
        <taxon>Archelosauria</taxon>
        <taxon>Testudinata</taxon>
        <taxon>Testudines</taxon>
        <taxon>Cryptodira</taxon>
        <taxon>Durocryptodira</taxon>
        <taxon>Americhelydia</taxon>
        <taxon>Chelonioidea</taxon>
        <taxon>Cheloniidae</taxon>
        <taxon>Chelonia</taxon>
    </lineage>
</organism>
<gene>
    <name evidence="1" type="ORF">UY3_16300</name>
</gene>
<evidence type="ECO:0000313" key="2">
    <source>
        <dbReference type="Proteomes" id="UP000031443"/>
    </source>
</evidence>
<dbReference type="EMBL" id="KB577554">
    <property type="protein sequence ID" value="EMP26614.1"/>
    <property type="molecule type" value="Genomic_DNA"/>
</dbReference>